<evidence type="ECO:0000313" key="4">
    <source>
        <dbReference type="Proteomes" id="UP001228403"/>
    </source>
</evidence>
<dbReference type="Proteomes" id="UP001228403">
    <property type="component" value="Unassembled WGS sequence"/>
</dbReference>
<reference evidence="3 4" key="1">
    <citation type="submission" date="2023-06" db="EMBL/GenBank/DDBJ databases">
        <authorList>
            <person name="Zeman M."/>
            <person name="Kubasova T."/>
            <person name="Jahodarova E."/>
            <person name="Nykrynova M."/>
            <person name="Rychlik I."/>
        </authorList>
    </citation>
    <scope>NUCLEOTIDE SEQUENCE [LARGE SCALE GENOMIC DNA]</scope>
    <source>
        <strain evidence="3 4">ET4</strain>
    </source>
</reference>
<proteinExistence type="predicted"/>
<keyword evidence="4" id="KW-1185">Reference proteome</keyword>
<protein>
    <submittedName>
        <fullName evidence="3">Discoidin domain-containing protein</fullName>
    </submittedName>
</protein>
<feature type="domain" description="F5/8 type C" evidence="2">
    <location>
        <begin position="248"/>
        <end position="366"/>
    </location>
</feature>
<dbReference type="InterPro" id="IPR000421">
    <property type="entry name" value="FA58C"/>
</dbReference>
<evidence type="ECO:0000313" key="3">
    <source>
        <dbReference type="EMBL" id="MDM8146032.1"/>
    </source>
</evidence>
<dbReference type="SUPFAM" id="SSF49785">
    <property type="entry name" value="Galactose-binding domain-like"/>
    <property type="match status" value="1"/>
</dbReference>
<evidence type="ECO:0000256" key="1">
    <source>
        <dbReference type="SAM" id="SignalP"/>
    </source>
</evidence>
<feature type="chain" id="PRO_5046627237" evidence="1">
    <location>
        <begin position="19"/>
        <end position="1018"/>
    </location>
</feature>
<dbReference type="Pfam" id="PF00754">
    <property type="entry name" value="F5_F8_type_C"/>
    <property type="match status" value="1"/>
</dbReference>
<name>A0ABT7U681_9BACE</name>
<gene>
    <name evidence="3" type="ORF">QUW02_08885</name>
</gene>
<organism evidence="3 4">
    <name type="scientific">Bacteroides eggerthii</name>
    <dbReference type="NCBI Taxonomy" id="28111"/>
    <lineage>
        <taxon>Bacteria</taxon>
        <taxon>Pseudomonadati</taxon>
        <taxon>Bacteroidota</taxon>
        <taxon>Bacteroidia</taxon>
        <taxon>Bacteroidales</taxon>
        <taxon>Bacteroidaceae</taxon>
        <taxon>Bacteroides</taxon>
    </lineage>
</organism>
<comment type="caution">
    <text evidence="3">The sequence shown here is derived from an EMBL/GenBank/DDBJ whole genome shotgun (WGS) entry which is preliminary data.</text>
</comment>
<evidence type="ECO:0000259" key="2">
    <source>
        <dbReference type="Pfam" id="PF00754"/>
    </source>
</evidence>
<dbReference type="Gene3D" id="2.60.120.260">
    <property type="entry name" value="Galactose-binding domain-like"/>
    <property type="match status" value="1"/>
</dbReference>
<dbReference type="InterPro" id="IPR008979">
    <property type="entry name" value="Galactose-bd-like_sf"/>
</dbReference>
<reference evidence="4" key="2">
    <citation type="submission" date="2023-07" db="EMBL/GenBank/DDBJ databases">
        <title>Identification and characterization of horizontal gene transfer across gut microbiota members of farm animals based on homology search.</title>
        <authorList>
            <person name="Schwarzerova J."/>
            <person name="Nykrynova M."/>
            <person name="Jureckova K."/>
            <person name="Cejkova D."/>
            <person name="Rychlik I."/>
        </authorList>
    </citation>
    <scope>NUCLEOTIDE SEQUENCE [LARGE SCALE GENOMIC DNA]</scope>
    <source>
        <strain evidence="4">ET4</strain>
    </source>
</reference>
<accession>A0ABT7U681</accession>
<sequence length="1018" mass="112002">MKKLLLMGSLLTAMAAQAQEQVTFYWPNERVTELTDGGRYFIYNTAYDVSSSPNDRGSFLYAQESGNFGTLDPKQFANVFVTQNANYTFQIYKKADAENVYQIKNAANSWINFNGAKSENAVDFYIKPWATSDAPKGNLEAKMDDGSRTSDLDNAKVWTVTNNASNSTAWNGNGGFTTWGMAHPYAFYSVKSVELTGEDEIKCYNEINNRNGMISDIAWSLQTLYGKVKDGNKYFSNHPETAPAENSSYANLVDGNDNTYFHSSWSASGTDKHYLRAELPEATKDFYIITKRRTNVNSNRPTSMLVEGSDAAEGTYTTITTLTELPVLENEYYYFSDKISSDAAYQYIRFTAQATNNGNAFFTFSEFYVIESNPETDAYMAQIKAFYHNEAARNPKDENFVNSFDAAKYNAVAQIKDALQLTLAKNEITALVAENADKHAANPALGQYPTEAYNALKAVADKPDATSAELNEAITTFKFSINAPVFTINGTFNGGYQTIGKSIYYKADDATNPLWWNKTTNKYDKSMLWKFAGSTSTTAEVGQTYTAMNMAENVYFWNVEQLNVTETNPTNTDGIVLIKTAGNSTPVHADSRGYIVRWNNSEPTSASAWTIEYVGESFKIDQINDDQMAAYANLKTLISECEPYVGHIGDGLNQYSCEGHDFAAALAKAKEISSQDIYQNPTLDAVSAQTELQAAKNALAINMPEAGKYYRIKSKTTGKYIVSYAESGRPVMQEDGSDQTTVFYLSADKRLTGYASLNMSGNGNFYNDGGHTFNFTASPVTGYYAIRQTSNSNGYLLDYSATNGKLDNWSNPSDERCAWILEEVNEPAQQPKLNKQMTAEYATLAAPVALDIPAGVKAYTVTVDETQETAILEEVTGIIPAGVAVVLKKEGAESSFDFTYAPEGSTENSNSLVGVYKATNVAANINAYILGNGSNGIGFYQMSADDRTLGSNKAYLELPASMSHIRSITIGGPTTGIEDTVAEGAEAEEYYDLQGRRVMNPVKGIYVTKSGKKVLFNK</sequence>
<feature type="signal peptide" evidence="1">
    <location>
        <begin position="1"/>
        <end position="18"/>
    </location>
</feature>
<dbReference type="EMBL" id="JAUDCF010000020">
    <property type="protein sequence ID" value="MDM8146032.1"/>
    <property type="molecule type" value="Genomic_DNA"/>
</dbReference>
<keyword evidence="1" id="KW-0732">Signal</keyword>